<dbReference type="InterPro" id="IPR000713">
    <property type="entry name" value="Mur_ligase_N"/>
</dbReference>
<dbReference type="GO" id="GO:0030632">
    <property type="term" value="P:D-alanine biosynthetic process"/>
    <property type="evidence" value="ECO:0007669"/>
    <property type="project" value="UniProtKB-UniRule"/>
</dbReference>
<dbReference type="AlphaFoldDB" id="B8G3Y9"/>
<comment type="similarity">
    <text evidence="9">Belongs to the alanine racemase family.</text>
</comment>
<dbReference type="HOGENOM" id="CLU_335825_0_0_0"/>
<dbReference type="GO" id="GO:0008360">
    <property type="term" value="P:regulation of cell shape"/>
    <property type="evidence" value="ECO:0007669"/>
    <property type="project" value="UniProtKB-KW"/>
</dbReference>
<keyword evidence="2" id="KW-0132">Cell division</keyword>
<dbReference type="InterPro" id="IPR020622">
    <property type="entry name" value="Ala_racemase_pyridoxalP-BS"/>
</dbReference>
<dbReference type="GO" id="GO:0005524">
    <property type="term" value="F:ATP binding"/>
    <property type="evidence" value="ECO:0007669"/>
    <property type="project" value="InterPro"/>
</dbReference>
<evidence type="ECO:0000256" key="9">
    <source>
        <dbReference type="HAMAP-Rule" id="MF_01201"/>
    </source>
</evidence>
<dbReference type="InterPro" id="IPR011079">
    <property type="entry name" value="Ala_racemase_C"/>
</dbReference>
<dbReference type="Gene3D" id="3.40.1190.10">
    <property type="entry name" value="Mur-like, catalytic domain"/>
    <property type="match status" value="2"/>
</dbReference>
<feature type="active site" description="Proton acceptor; specific for D-alanine" evidence="9">
    <location>
        <position position="478"/>
    </location>
</feature>
<dbReference type="Pfam" id="PF02875">
    <property type="entry name" value="Mur_ligase_C"/>
    <property type="match status" value="1"/>
</dbReference>
<evidence type="ECO:0000256" key="11">
    <source>
        <dbReference type="PIRSR" id="PIRSR600821-52"/>
    </source>
</evidence>
<dbReference type="InterPro" id="IPR036615">
    <property type="entry name" value="Mur_ligase_C_dom_sf"/>
</dbReference>
<dbReference type="RefSeq" id="WP_015941249.1">
    <property type="nucleotide sequence ID" value="NC_011831.1"/>
</dbReference>
<dbReference type="GO" id="GO:0030170">
    <property type="term" value="F:pyridoxal phosphate binding"/>
    <property type="evidence" value="ECO:0007669"/>
    <property type="project" value="UniProtKB-UniRule"/>
</dbReference>
<reference evidence="13" key="1">
    <citation type="submission" date="2008-12" db="EMBL/GenBank/DDBJ databases">
        <title>Complete sequence of Chloroflexus aggregans DSM 9485.</title>
        <authorList>
            <consortium name="US DOE Joint Genome Institute"/>
            <person name="Lucas S."/>
            <person name="Copeland A."/>
            <person name="Lapidus A."/>
            <person name="Glavina del Rio T."/>
            <person name="Dalin E."/>
            <person name="Tice H."/>
            <person name="Pitluck S."/>
            <person name="Foster B."/>
            <person name="Larimer F."/>
            <person name="Land M."/>
            <person name="Hauser L."/>
            <person name="Kyrpides N."/>
            <person name="Mikhailova N."/>
            <person name="Bryant D."/>
            <person name="Richardson P."/>
        </authorList>
    </citation>
    <scope>NUCLEOTIDE SEQUENCE</scope>
    <source>
        <strain evidence="13">DSM 9485</strain>
    </source>
</reference>
<dbReference type="GO" id="GO:0008784">
    <property type="term" value="F:alanine racemase activity"/>
    <property type="evidence" value="ECO:0007669"/>
    <property type="project" value="UniProtKB-UniRule"/>
</dbReference>
<evidence type="ECO:0000256" key="7">
    <source>
        <dbReference type="ARBA" id="ARBA00023306"/>
    </source>
</evidence>
<dbReference type="SMART" id="SM01005">
    <property type="entry name" value="Ala_racemase_C"/>
    <property type="match status" value="1"/>
</dbReference>
<dbReference type="PANTHER" id="PTHR30511:SF0">
    <property type="entry name" value="ALANINE RACEMASE, CATABOLIC-RELATED"/>
    <property type="match status" value="1"/>
</dbReference>
<dbReference type="InterPro" id="IPR035911">
    <property type="entry name" value="MurE/MurF_N"/>
</dbReference>
<dbReference type="GO" id="GO:0016881">
    <property type="term" value="F:acid-amino acid ligase activity"/>
    <property type="evidence" value="ECO:0007669"/>
    <property type="project" value="InterPro"/>
</dbReference>
<dbReference type="Gene3D" id="3.90.190.20">
    <property type="entry name" value="Mur ligase, C-terminal domain"/>
    <property type="match status" value="1"/>
</dbReference>
<dbReference type="Gene3D" id="3.40.1390.10">
    <property type="entry name" value="MurE/MurF, N-terminal domain"/>
    <property type="match status" value="1"/>
</dbReference>
<dbReference type="SUPFAM" id="SSF63418">
    <property type="entry name" value="MurE/MurF N-terminal domain"/>
    <property type="match status" value="1"/>
</dbReference>
<dbReference type="InterPro" id="IPR029066">
    <property type="entry name" value="PLP-binding_barrel"/>
</dbReference>
<dbReference type="GO" id="GO:0005829">
    <property type="term" value="C:cytosol"/>
    <property type="evidence" value="ECO:0007669"/>
    <property type="project" value="TreeGrafter"/>
</dbReference>
<dbReference type="eggNOG" id="COG0770">
    <property type="taxonomic scope" value="Bacteria"/>
</dbReference>
<gene>
    <name evidence="13" type="ordered locus">Cagg_2520</name>
</gene>
<dbReference type="CDD" id="cd00430">
    <property type="entry name" value="PLPDE_III_AR"/>
    <property type="match status" value="1"/>
</dbReference>
<dbReference type="NCBIfam" id="TIGR00492">
    <property type="entry name" value="alr"/>
    <property type="match status" value="1"/>
</dbReference>
<comment type="pathway">
    <text evidence="9">Amino-acid biosynthesis; D-alanine biosynthesis; D-alanine from L-alanine: step 1/1.</text>
</comment>
<feature type="domain" description="Alanine racemase C-terminal" evidence="12">
    <location>
        <begin position="684"/>
        <end position="811"/>
    </location>
</feature>
<dbReference type="Gene3D" id="3.20.20.10">
    <property type="entry name" value="Alanine racemase"/>
    <property type="match status" value="1"/>
</dbReference>
<dbReference type="Proteomes" id="UP000002508">
    <property type="component" value="Chromosome"/>
</dbReference>
<evidence type="ECO:0000313" key="14">
    <source>
        <dbReference type="Proteomes" id="UP000002508"/>
    </source>
</evidence>
<dbReference type="InterPro" id="IPR036565">
    <property type="entry name" value="Mur-like_cat_sf"/>
</dbReference>
<evidence type="ECO:0000256" key="10">
    <source>
        <dbReference type="PIRSR" id="PIRSR600821-50"/>
    </source>
</evidence>
<keyword evidence="14" id="KW-1185">Reference proteome</keyword>
<sequence length="811" mass="85740">MTITLAELLDAGGTLVGPSVTDTFTDWSYDSRLTAPGECFIAIRTARADGHDYIPAALAAGARGVLCRRPPHAADNATVIVCSDPQTVLLRWASNRLRALHPTVVAVTGGIGKTLARRAIAAVLTQLAPTFQSRRNFNSLLGLPIALARLRAHDRYAVLEFAGEHLSPLVAAFPPHLAVITPGADPQTVTLLQQHGVRVLSAAAADCYTIAGEFAIRATDISFRRDGVTFIARGPGLELPIFTPLLGPPGVSAALAAIAVGLSYHMSPEPIQQALTRLEPPAGRLRPLRGKNGEMIIDDSFNATLPAMVAALQTLAALPAQRRIAVLGTPAELPAIDPTPMLSDLGGQAARSADYLVLKGTGAATMVHAARLVKPTIPIHVVDTNTAAQMSLPSDRGAGDLVLVSGGAGERLEQVVAPLLADDELPTDCLVRQEPAWRSVRIGDPGRPTWVHLDLTAIADNVRALRHHTGVPLMVVLKGDGYGHGAARVARAALAAGAEMVAVATVGEGRSLRAQGISAPILVLGYTPPWQVAEAIRLDLMVTLFDDDTAQALSAAALELGRPARVHIKVDTGMARLGVSPAAVGPFLYYLRDLPGIEPVGLYTHFARADEADPEPTKHQLQLLQTVLAEITAAGLRPPLVHAANSAATLRFPMTYFDMVRPGLACYGIAPSPVVPLLPGMHPALSFYSEVAQVREHPAGTPISYGGAYVTSRPSRIATIPVGYADGLRRSPAWREVLIRGRRAPIVGRICMDYAMVDVTDIPGVQRGDPVTIIGRQGEEVIGVDEIAGWLGTISYEVLTGILPRVPREIG</sequence>
<evidence type="ECO:0000256" key="4">
    <source>
        <dbReference type="ARBA" id="ARBA00022960"/>
    </source>
</evidence>
<name>B8G3Y9_CHLAD</name>
<keyword evidence="4" id="KW-0133">Cell shape</keyword>
<dbReference type="GO" id="GO:0009252">
    <property type="term" value="P:peptidoglycan biosynthetic process"/>
    <property type="evidence" value="ECO:0007669"/>
    <property type="project" value="UniProtKB-KW"/>
</dbReference>
<dbReference type="InterPro" id="IPR000821">
    <property type="entry name" value="Ala_racemase"/>
</dbReference>
<evidence type="ECO:0000256" key="5">
    <source>
        <dbReference type="ARBA" id="ARBA00022984"/>
    </source>
</evidence>
<comment type="function">
    <text evidence="9">Catalyzes the interconversion of L-alanine and D-alanine. May also act on other amino acids.</text>
</comment>
<dbReference type="Gene3D" id="2.40.37.10">
    <property type="entry name" value="Lyase, Ornithine Decarboxylase, Chain A, domain 1"/>
    <property type="match status" value="1"/>
</dbReference>
<feature type="active site" description="Proton acceptor; specific for L-alanine" evidence="9">
    <location>
        <position position="705"/>
    </location>
</feature>
<dbReference type="PROSITE" id="PS00395">
    <property type="entry name" value="ALANINE_RACEMASE"/>
    <property type="match status" value="1"/>
</dbReference>
<dbReference type="InterPro" id="IPR009006">
    <property type="entry name" value="Ala_racemase/Decarboxylase_C"/>
</dbReference>
<comment type="cofactor">
    <cofactor evidence="1 9 10">
        <name>pyridoxal 5'-phosphate</name>
        <dbReference type="ChEBI" id="CHEBI:597326"/>
    </cofactor>
</comment>
<dbReference type="SUPFAM" id="SSF50621">
    <property type="entry name" value="Alanine racemase C-terminal domain-like"/>
    <property type="match status" value="1"/>
</dbReference>
<dbReference type="EC" id="5.1.1.1" evidence="9"/>
<keyword evidence="3 9" id="KW-0663">Pyridoxal phosphate</keyword>
<dbReference type="PANTHER" id="PTHR30511">
    <property type="entry name" value="ALANINE RACEMASE"/>
    <property type="match status" value="1"/>
</dbReference>
<dbReference type="GO" id="GO:0051301">
    <property type="term" value="P:cell division"/>
    <property type="evidence" value="ECO:0007669"/>
    <property type="project" value="UniProtKB-KW"/>
</dbReference>
<feature type="modified residue" description="N6-(pyridoxal phosphate)lysine" evidence="9 10">
    <location>
        <position position="478"/>
    </location>
</feature>
<comment type="catalytic activity">
    <reaction evidence="9">
        <text>L-alanine = D-alanine</text>
        <dbReference type="Rhea" id="RHEA:20249"/>
        <dbReference type="ChEBI" id="CHEBI:57416"/>
        <dbReference type="ChEBI" id="CHEBI:57972"/>
        <dbReference type="EC" id="5.1.1.1"/>
    </reaction>
</comment>
<dbReference type="SUPFAM" id="SSF51419">
    <property type="entry name" value="PLP-binding barrel"/>
    <property type="match status" value="1"/>
</dbReference>
<keyword evidence="8" id="KW-0961">Cell wall biogenesis/degradation</keyword>
<protein>
    <recommendedName>
        <fullName evidence="9">Alanine racemase</fullName>
        <ecNumber evidence="9">5.1.1.1</ecNumber>
    </recommendedName>
</protein>
<dbReference type="Pfam" id="PF01225">
    <property type="entry name" value="Mur_ligase"/>
    <property type="match status" value="1"/>
</dbReference>
<evidence type="ECO:0000313" key="13">
    <source>
        <dbReference type="EMBL" id="ACL25391.1"/>
    </source>
</evidence>
<accession>B8G3Y9</accession>
<dbReference type="HAMAP" id="MF_01201">
    <property type="entry name" value="Ala_racemase"/>
    <property type="match status" value="1"/>
</dbReference>
<dbReference type="eggNOG" id="COG0787">
    <property type="taxonomic scope" value="Bacteria"/>
</dbReference>
<dbReference type="OrthoDB" id="9813814at2"/>
<dbReference type="KEGG" id="cag:Cagg_2520"/>
<dbReference type="SUPFAM" id="SSF53623">
    <property type="entry name" value="MurD-like peptide ligases, catalytic domain"/>
    <property type="match status" value="1"/>
</dbReference>
<evidence type="ECO:0000256" key="8">
    <source>
        <dbReference type="ARBA" id="ARBA00023316"/>
    </source>
</evidence>
<dbReference type="GO" id="GO:0071555">
    <property type="term" value="P:cell wall organization"/>
    <property type="evidence" value="ECO:0007669"/>
    <property type="project" value="UniProtKB-KW"/>
</dbReference>
<dbReference type="Pfam" id="PF01168">
    <property type="entry name" value="Ala_racemase_N"/>
    <property type="match status" value="1"/>
</dbReference>
<evidence type="ECO:0000256" key="2">
    <source>
        <dbReference type="ARBA" id="ARBA00022618"/>
    </source>
</evidence>
<organism evidence="13 14">
    <name type="scientific">Chloroflexus aggregans (strain MD-66 / DSM 9485)</name>
    <dbReference type="NCBI Taxonomy" id="326427"/>
    <lineage>
        <taxon>Bacteria</taxon>
        <taxon>Bacillati</taxon>
        <taxon>Chloroflexota</taxon>
        <taxon>Chloroflexia</taxon>
        <taxon>Chloroflexales</taxon>
        <taxon>Chloroflexineae</taxon>
        <taxon>Chloroflexaceae</taxon>
        <taxon>Chloroflexus</taxon>
    </lineage>
</organism>
<keyword evidence="7" id="KW-0131">Cell cycle</keyword>
<proteinExistence type="inferred from homology"/>
<dbReference type="InterPro" id="IPR001608">
    <property type="entry name" value="Ala_racemase_N"/>
</dbReference>
<dbReference type="SUPFAM" id="SSF53244">
    <property type="entry name" value="MurD-like peptide ligases, peptide-binding domain"/>
    <property type="match status" value="1"/>
</dbReference>
<dbReference type="EMBL" id="CP001337">
    <property type="protein sequence ID" value="ACL25391.1"/>
    <property type="molecule type" value="Genomic_DNA"/>
</dbReference>
<dbReference type="InterPro" id="IPR004101">
    <property type="entry name" value="Mur_ligase_C"/>
</dbReference>
<keyword evidence="6 9" id="KW-0413">Isomerase</keyword>
<evidence type="ECO:0000256" key="6">
    <source>
        <dbReference type="ARBA" id="ARBA00023235"/>
    </source>
</evidence>
<dbReference type="UniPathway" id="UPA00042">
    <property type="reaction ID" value="UER00497"/>
</dbReference>
<evidence type="ECO:0000259" key="12">
    <source>
        <dbReference type="SMART" id="SM01005"/>
    </source>
</evidence>
<evidence type="ECO:0000256" key="3">
    <source>
        <dbReference type="ARBA" id="ARBA00022898"/>
    </source>
</evidence>
<keyword evidence="5" id="KW-0573">Peptidoglycan synthesis</keyword>
<dbReference type="PRINTS" id="PR00992">
    <property type="entry name" value="ALARACEMASE"/>
</dbReference>
<dbReference type="STRING" id="326427.Cagg_2520"/>
<feature type="binding site" evidence="9 11">
    <location>
        <position position="576"/>
    </location>
    <ligand>
        <name>substrate</name>
    </ligand>
</feature>
<dbReference type="Pfam" id="PF00842">
    <property type="entry name" value="Ala_racemase_C"/>
    <property type="match status" value="1"/>
</dbReference>
<feature type="binding site" evidence="9 11">
    <location>
        <position position="752"/>
    </location>
    <ligand>
        <name>substrate</name>
    </ligand>
</feature>
<evidence type="ECO:0000256" key="1">
    <source>
        <dbReference type="ARBA" id="ARBA00001933"/>
    </source>
</evidence>
<dbReference type="FunFam" id="3.20.20.10:FF:000002">
    <property type="entry name" value="Alanine racemase"/>
    <property type="match status" value="1"/>
</dbReference>